<name>L7E6Y0_MICAE</name>
<organism evidence="1 2">
    <name type="scientific">Microcystis aeruginosa TAIHU98</name>
    <dbReference type="NCBI Taxonomy" id="1134457"/>
    <lineage>
        <taxon>Bacteria</taxon>
        <taxon>Bacillati</taxon>
        <taxon>Cyanobacteriota</taxon>
        <taxon>Cyanophyceae</taxon>
        <taxon>Oscillatoriophycideae</taxon>
        <taxon>Chroococcales</taxon>
        <taxon>Microcystaceae</taxon>
        <taxon>Microcystis</taxon>
    </lineage>
</organism>
<comment type="caution">
    <text evidence="1">The sequence shown here is derived from an EMBL/GenBank/DDBJ whole genome shotgun (WGS) entry which is preliminary data.</text>
</comment>
<dbReference type="AlphaFoldDB" id="L7E6Y0"/>
<dbReference type="EMBL" id="ANKQ01000002">
    <property type="protein sequence ID" value="ELP54042.1"/>
    <property type="molecule type" value="Genomic_DNA"/>
</dbReference>
<dbReference type="Proteomes" id="UP000010932">
    <property type="component" value="Unassembled WGS sequence"/>
</dbReference>
<evidence type="ECO:0000313" key="1">
    <source>
        <dbReference type="EMBL" id="ELP54042.1"/>
    </source>
</evidence>
<gene>
    <name evidence="1" type="ORF">O53_2855</name>
</gene>
<protein>
    <submittedName>
        <fullName evidence="1">Uncharacterized protein</fullName>
    </submittedName>
</protein>
<dbReference type="PATRIC" id="fig|1134457.3.peg.3789"/>
<evidence type="ECO:0000313" key="2">
    <source>
        <dbReference type="Proteomes" id="UP000010932"/>
    </source>
</evidence>
<accession>L7E6Y0</accession>
<sequence length="55" mass="6718">MLNKRNYNLIDFDRATIQRNRLDFSKKQMRENYRSITRTFSLSVKIGRFAYSCYS</sequence>
<reference evidence="1 2" key="1">
    <citation type="journal article" date="2013" name="Genome Announc.">
        <title>Whole-Genome Sequence of Microcystis aeruginosa TAIHU98, a Nontoxic Bloom-Forming Strain Isolated from Taihu Lake, China.</title>
        <authorList>
            <person name="Yang C."/>
            <person name="Zhang W."/>
            <person name="Ren M."/>
            <person name="Song L."/>
            <person name="Li T."/>
            <person name="Zhao J."/>
        </authorList>
    </citation>
    <scope>NUCLEOTIDE SEQUENCE [LARGE SCALE GENOMIC DNA]</scope>
    <source>
        <strain evidence="1 2">TAIHU98</strain>
    </source>
</reference>
<proteinExistence type="predicted"/>